<dbReference type="PROSITE" id="PS00870">
    <property type="entry name" value="CLPAB_1"/>
    <property type="match status" value="1"/>
</dbReference>
<evidence type="ECO:0000256" key="4">
    <source>
        <dbReference type="ARBA" id="ARBA00023186"/>
    </source>
</evidence>
<dbReference type="InterPro" id="IPR041546">
    <property type="entry name" value="ClpA/ClpB_AAA_lid"/>
</dbReference>
<evidence type="ECO:0000256" key="3">
    <source>
        <dbReference type="ARBA" id="ARBA00022840"/>
    </source>
</evidence>
<dbReference type="Pfam" id="PF10431">
    <property type="entry name" value="ClpB_D2-small"/>
    <property type="match status" value="1"/>
</dbReference>
<dbReference type="InterPro" id="IPR003959">
    <property type="entry name" value="ATPase_AAA_core"/>
</dbReference>
<dbReference type="FunFam" id="3.40.50.300:FF:000010">
    <property type="entry name" value="Chaperone clpB 1, putative"/>
    <property type="match status" value="1"/>
</dbReference>
<dbReference type="SUPFAM" id="SSF81923">
    <property type="entry name" value="Double Clp-N motif"/>
    <property type="match status" value="1"/>
</dbReference>
<keyword evidence="3 6" id="KW-0067">ATP-binding</keyword>
<evidence type="ECO:0000313" key="9">
    <source>
        <dbReference type="EMBL" id="QOV19641.1"/>
    </source>
</evidence>
<dbReference type="InterPro" id="IPR018368">
    <property type="entry name" value="ClpA/B_CS1"/>
</dbReference>
<dbReference type="Pfam" id="PF02861">
    <property type="entry name" value="Clp_N"/>
    <property type="match status" value="1"/>
</dbReference>
<organism evidence="9 10">
    <name type="scientific">Blautia liquoris</name>
    <dbReference type="NCBI Taxonomy" id="2779518"/>
    <lineage>
        <taxon>Bacteria</taxon>
        <taxon>Bacillati</taxon>
        <taxon>Bacillota</taxon>
        <taxon>Clostridia</taxon>
        <taxon>Lachnospirales</taxon>
        <taxon>Lachnospiraceae</taxon>
        <taxon>Blautia</taxon>
    </lineage>
</organism>
<dbReference type="PROSITE" id="PS00871">
    <property type="entry name" value="CLPAB_2"/>
    <property type="match status" value="1"/>
</dbReference>
<dbReference type="GO" id="GO:0034605">
    <property type="term" value="P:cellular response to heat"/>
    <property type="evidence" value="ECO:0007669"/>
    <property type="project" value="TreeGrafter"/>
</dbReference>
<dbReference type="InterPro" id="IPR001943">
    <property type="entry name" value="UVR_dom"/>
</dbReference>
<dbReference type="GO" id="GO:0005737">
    <property type="term" value="C:cytoplasm"/>
    <property type="evidence" value="ECO:0007669"/>
    <property type="project" value="TreeGrafter"/>
</dbReference>
<dbReference type="Proteomes" id="UP000593601">
    <property type="component" value="Chromosome"/>
</dbReference>
<dbReference type="PRINTS" id="PR00300">
    <property type="entry name" value="CLPPROTEASEA"/>
</dbReference>
<dbReference type="InterPro" id="IPR004176">
    <property type="entry name" value="Clp_R_N"/>
</dbReference>
<dbReference type="SMART" id="SM00382">
    <property type="entry name" value="AAA"/>
    <property type="match status" value="2"/>
</dbReference>
<protein>
    <submittedName>
        <fullName evidence="9">ATP-dependent Clp protease ATP-binding subunit</fullName>
    </submittedName>
</protein>
<dbReference type="InterPro" id="IPR036628">
    <property type="entry name" value="Clp_N_dom_sf"/>
</dbReference>
<accession>A0A7M2RHY1</accession>
<dbReference type="InterPro" id="IPR028299">
    <property type="entry name" value="ClpA/B_CS2"/>
</dbReference>
<proteinExistence type="inferred from homology"/>
<evidence type="ECO:0000256" key="6">
    <source>
        <dbReference type="RuleBase" id="RU004432"/>
    </source>
</evidence>
<dbReference type="SMART" id="SM01086">
    <property type="entry name" value="ClpB_D2-small"/>
    <property type="match status" value="1"/>
</dbReference>
<dbReference type="GO" id="GO:0016887">
    <property type="term" value="F:ATP hydrolysis activity"/>
    <property type="evidence" value="ECO:0007669"/>
    <property type="project" value="InterPro"/>
</dbReference>
<keyword evidence="1 5" id="KW-0677">Repeat</keyword>
<dbReference type="EMBL" id="CP063304">
    <property type="protein sequence ID" value="QOV19641.1"/>
    <property type="molecule type" value="Genomic_DNA"/>
</dbReference>
<dbReference type="FunFam" id="3.40.50.300:FF:000025">
    <property type="entry name" value="ATP-dependent Clp protease subunit"/>
    <property type="match status" value="1"/>
</dbReference>
<keyword evidence="2 6" id="KW-0547">Nucleotide-binding</keyword>
<feature type="domain" description="UVR" evidence="7">
    <location>
        <begin position="422"/>
        <end position="457"/>
    </location>
</feature>
<name>A0A7M2RHY1_9FIRM</name>
<evidence type="ECO:0000259" key="8">
    <source>
        <dbReference type="PROSITE" id="PS51903"/>
    </source>
</evidence>
<dbReference type="PANTHER" id="PTHR11638">
    <property type="entry name" value="ATP-DEPENDENT CLP PROTEASE"/>
    <property type="match status" value="1"/>
</dbReference>
<dbReference type="Gene3D" id="1.10.8.60">
    <property type="match status" value="2"/>
</dbReference>
<dbReference type="GO" id="GO:0005524">
    <property type="term" value="F:ATP binding"/>
    <property type="evidence" value="ECO:0007669"/>
    <property type="project" value="UniProtKB-KW"/>
</dbReference>
<evidence type="ECO:0000313" key="10">
    <source>
        <dbReference type="Proteomes" id="UP000593601"/>
    </source>
</evidence>
<feature type="domain" description="Clp R" evidence="8">
    <location>
        <begin position="1"/>
        <end position="148"/>
    </location>
</feature>
<evidence type="ECO:0000256" key="2">
    <source>
        <dbReference type="ARBA" id="ARBA00022741"/>
    </source>
</evidence>
<keyword evidence="9" id="KW-0645">Protease</keyword>
<dbReference type="Pfam" id="PF07724">
    <property type="entry name" value="AAA_2"/>
    <property type="match status" value="1"/>
</dbReference>
<dbReference type="SUPFAM" id="SSF52540">
    <property type="entry name" value="P-loop containing nucleoside triphosphate hydrolases"/>
    <property type="match status" value="2"/>
</dbReference>
<dbReference type="GO" id="GO:0008233">
    <property type="term" value="F:peptidase activity"/>
    <property type="evidence" value="ECO:0007669"/>
    <property type="project" value="UniProtKB-KW"/>
</dbReference>
<dbReference type="Gene3D" id="1.10.1780.10">
    <property type="entry name" value="Clp, N-terminal domain"/>
    <property type="match status" value="1"/>
</dbReference>
<evidence type="ECO:0000259" key="7">
    <source>
        <dbReference type="PROSITE" id="PS50151"/>
    </source>
</evidence>
<sequence>MSKQSLGKESKLLLKTAVGIAGDMEHGFAGSEHLLLALVSKDHKNSSAASALLKNGFDDQLIADLIKTYDEDAAKASKSFLMRFSTEADQVLELAKSQADKLHHASTDPEHILLAILLQKNCAANQLLTSAGADCDKIIKDLMDTMGTQWPQTMTQTKQKEAPETKTLEQFSVDFTSIASAGGFDPVIGRDKEIKRAIQILSRRTKNNPVLIGEPGVGKTAIAEGLAQRISEGLAPKNLLDKRILSLDLSKMVSGTKYRGDFEERIKSYLDEAKAAGNVIIFIDELHTLIGAGATEGAMDASNILKPALGRGEVQVIGSTTLNEYKKYIEKDAALERRFQPVTINEPSREDTLSILRGIREKYEQFHDLKITDDALKAAVELSSRYISDRYLPDKAIDLIDEAAASVKTDSMTIPPHLRKMEEEIHQLQNKKQEAVNIQNYEEAAKIRDRQKTLRERLDYQKGLWTNSKIHEINEEDVASVVSQWTGVPVTMLTESESQRLMKLEDTLHQRVIGQDEAILTVAKAIRRSRTGIRSPERPIGSFLFLGPTGVGKTELSKALAEVMFQDENAVIRIDMSEYMEKHTVSKLIGSPPGYVGYEEGGQLTERVRRKPYSIVLFDEIEKAHPDVWNALLQIMDDGRLTDGQGRTVDFKNTIIIMTSNLGARDLASKKTLGFASSAEASAEQEKEDMASRIKETVKETFQPEFLNRLDDIIIFHQLDKQVIHAITLKMLRELQDRSRQLGFTLEVDDKAVGILSEKGFDPVYGARPLQRVIQSTLEDAIAEKMLEGSLEHSTLTVTANNKEIEIDVKRKPEIIPENV</sequence>
<dbReference type="Gene3D" id="3.40.50.300">
    <property type="entry name" value="P-loop containing nucleotide triphosphate hydrolases"/>
    <property type="match status" value="2"/>
</dbReference>
<dbReference type="InterPro" id="IPR001270">
    <property type="entry name" value="ClpA/B"/>
</dbReference>
<keyword evidence="9" id="KW-0378">Hydrolase</keyword>
<gene>
    <name evidence="9" type="ORF">INP51_01290</name>
</gene>
<dbReference type="GO" id="GO:0006508">
    <property type="term" value="P:proteolysis"/>
    <property type="evidence" value="ECO:0007669"/>
    <property type="project" value="UniProtKB-KW"/>
</dbReference>
<dbReference type="Pfam" id="PF17871">
    <property type="entry name" value="AAA_lid_9"/>
    <property type="match status" value="1"/>
</dbReference>
<dbReference type="Gene3D" id="4.10.860.10">
    <property type="entry name" value="UVR domain"/>
    <property type="match status" value="1"/>
</dbReference>
<comment type="similarity">
    <text evidence="6">Belongs to the ClpA/ClpB family.</text>
</comment>
<keyword evidence="4 6" id="KW-0143">Chaperone</keyword>
<reference evidence="9 10" key="1">
    <citation type="submission" date="2020-10" db="EMBL/GenBank/DDBJ databases">
        <title>Blautia liquoris sp.nov., isolated from the mud in a fermentation cellar used for the production of Chinese strong-flavoured liquor.</title>
        <authorList>
            <person name="Lu L."/>
        </authorList>
    </citation>
    <scope>NUCLEOTIDE SEQUENCE [LARGE SCALE GENOMIC DNA]</scope>
    <source>
        <strain evidence="9 10">LZLJ-3</strain>
    </source>
</reference>
<dbReference type="InterPro" id="IPR050130">
    <property type="entry name" value="ClpA_ClpB"/>
</dbReference>
<evidence type="ECO:0000256" key="1">
    <source>
        <dbReference type="ARBA" id="ARBA00022737"/>
    </source>
</evidence>
<dbReference type="PANTHER" id="PTHR11638:SF18">
    <property type="entry name" value="HEAT SHOCK PROTEIN 104"/>
    <property type="match status" value="1"/>
</dbReference>
<dbReference type="Pfam" id="PF00004">
    <property type="entry name" value="AAA"/>
    <property type="match status" value="1"/>
</dbReference>
<dbReference type="InterPro" id="IPR003593">
    <property type="entry name" value="AAA+_ATPase"/>
</dbReference>
<dbReference type="PROSITE" id="PS50151">
    <property type="entry name" value="UVR"/>
    <property type="match status" value="1"/>
</dbReference>
<dbReference type="CDD" id="cd19499">
    <property type="entry name" value="RecA-like_ClpB_Hsp104-like"/>
    <property type="match status" value="1"/>
</dbReference>
<dbReference type="RefSeq" id="WP_193735961.1">
    <property type="nucleotide sequence ID" value="NZ_CP063304.1"/>
</dbReference>
<dbReference type="AlphaFoldDB" id="A0A7M2RHY1"/>
<dbReference type="InterPro" id="IPR019489">
    <property type="entry name" value="Clp_ATPase_C"/>
</dbReference>
<dbReference type="InterPro" id="IPR027417">
    <property type="entry name" value="P-loop_NTPase"/>
</dbReference>
<evidence type="ECO:0000256" key="5">
    <source>
        <dbReference type="PROSITE-ProRule" id="PRU01251"/>
    </source>
</evidence>
<keyword evidence="10" id="KW-1185">Reference proteome</keyword>
<dbReference type="KEGG" id="bliq:INP51_01290"/>
<dbReference type="PROSITE" id="PS51903">
    <property type="entry name" value="CLP_R"/>
    <property type="match status" value="1"/>
</dbReference>
<dbReference type="CDD" id="cd00009">
    <property type="entry name" value="AAA"/>
    <property type="match status" value="1"/>
</dbReference>